<dbReference type="KEGG" id="ala:BFG52_08095"/>
<dbReference type="AlphaFoldDB" id="A0A1B2LZI7"/>
<reference evidence="1 2" key="1">
    <citation type="submission" date="2016-08" db="EMBL/GenBank/DDBJ databases">
        <authorList>
            <person name="Seilhamer J.J."/>
        </authorList>
    </citation>
    <scope>NUCLEOTIDE SEQUENCE [LARGE SCALE GENOMIC DNA]</scope>
    <source>
        <strain evidence="1 2">BRTC-1</strain>
    </source>
</reference>
<dbReference type="Proteomes" id="UP000093391">
    <property type="component" value="Chromosome"/>
</dbReference>
<sequence length="60" mass="6911">MMLDHSFTGKENLEKQDIRLQLVIEFKHLLIDQYGGDALAYLADIDKITKYIADGKLQKT</sequence>
<dbReference type="EMBL" id="CP016895">
    <property type="protein sequence ID" value="AOA58319.1"/>
    <property type="molecule type" value="Genomic_DNA"/>
</dbReference>
<gene>
    <name evidence="1" type="ORF">BFG52_08095</name>
</gene>
<name>A0A1B2LZI7_9GAMM</name>
<keyword evidence="2" id="KW-1185">Reference proteome</keyword>
<evidence type="ECO:0000313" key="2">
    <source>
        <dbReference type="Proteomes" id="UP000093391"/>
    </source>
</evidence>
<dbReference type="RefSeq" id="WP_067554519.1">
    <property type="nucleotide sequence ID" value="NZ_CP016895.1"/>
</dbReference>
<evidence type="ECO:0000313" key="1">
    <source>
        <dbReference type="EMBL" id="AOA58319.1"/>
    </source>
</evidence>
<proteinExistence type="predicted"/>
<protein>
    <submittedName>
        <fullName evidence="1">Uncharacterized protein</fullName>
    </submittedName>
</protein>
<accession>A0A1B2LZI7</accession>
<dbReference type="STRING" id="1789224.BFG52_08095"/>
<organism evidence="1 2">
    <name type="scientific">Acinetobacter larvae</name>
    <dbReference type="NCBI Taxonomy" id="1789224"/>
    <lineage>
        <taxon>Bacteria</taxon>
        <taxon>Pseudomonadati</taxon>
        <taxon>Pseudomonadota</taxon>
        <taxon>Gammaproteobacteria</taxon>
        <taxon>Moraxellales</taxon>
        <taxon>Moraxellaceae</taxon>
        <taxon>Acinetobacter</taxon>
    </lineage>
</organism>